<evidence type="ECO:0000256" key="9">
    <source>
        <dbReference type="ARBA" id="ARBA00048359"/>
    </source>
</evidence>
<dbReference type="GO" id="GO:0006428">
    <property type="term" value="P:isoleucyl-tRNA aminoacylation"/>
    <property type="evidence" value="ECO:0007669"/>
    <property type="project" value="TreeGrafter"/>
</dbReference>
<dbReference type="InterPro" id="IPR023586">
    <property type="entry name" value="Ile-tRNA-ligase_type2"/>
</dbReference>
<comment type="caution">
    <text evidence="12">The sequence shown here is derived from an EMBL/GenBank/DDBJ whole genome shotgun (WGS) entry which is preliminary data.</text>
</comment>
<keyword evidence="7" id="KW-0030">Aminoacyl-tRNA synthetase</keyword>
<dbReference type="InterPro" id="IPR013155">
    <property type="entry name" value="M/V/L/I-tRNA-synth_anticd-bd"/>
</dbReference>
<dbReference type="InterPro" id="IPR033709">
    <property type="entry name" value="Anticodon_Ile_ABEc"/>
</dbReference>
<dbReference type="Pfam" id="PF08264">
    <property type="entry name" value="Anticodon_1"/>
    <property type="match status" value="1"/>
</dbReference>
<evidence type="ECO:0000256" key="1">
    <source>
        <dbReference type="ARBA" id="ARBA00005594"/>
    </source>
</evidence>
<feature type="non-terminal residue" evidence="12">
    <location>
        <position position="1"/>
    </location>
</feature>
<dbReference type="GO" id="GO:0005524">
    <property type="term" value="F:ATP binding"/>
    <property type="evidence" value="ECO:0007669"/>
    <property type="project" value="UniProtKB-KW"/>
</dbReference>
<dbReference type="Proteomes" id="UP001381693">
    <property type="component" value="Unassembled WGS sequence"/>
</dbReference>
<gene>
    <name evidence="12" type="ORF">SK128_017326</name>
</gene>
<dbReference type="PANTHER" id="PTHR42780">
    <property type="entry name" value="SOLEUCYL-TRNA SYNTHETASE"/>
    <property type="match status" value="1"/>
</dbReference>
<evidence type="ECO:0000256" key="4">
    <source>
        <dbReference type="ARBA" id="ARBA00022741"/>
    </source>
</evidence>
<dbReference type="CDD" id="cd07961">
    <property type="entry name" value="Anticodon_Ia_Ile_ABEc"/>
    <property type="match status" value="1"/>
</dbReference>
<feature type="domain" description="Isoleucine--tRNA ligase cytoplasmic ubiquitin-like" evidence="11">
    <location>
        <begin position="565"/>
        <end position="639"/>
    </location>
</feature>
<dbReference type="EMBL" id="JAXCGZ010007856">
    <property type="protein sequence ID" value="KAK7078392.1"/>
    <property type="molecule type" value="Genomic_DNA"/>
</dbReference>
<comment type="catalytic activity">
    <reaction evidence="9">
        <text>tRNA(Ile) + L-isoleucine + ATP = L-isoleucyl-tRNA(Ile) + AMP + diphosphate</text>
        <dbReference type="Rhea" id="RHEA:11060"/>
        <dbReference type="Rhea" id="RHEA-COMP:9666"/>
        <dbReference type="Rhea" id="RHEA-COMP:9695"/>
        <dbReference type="ChEBI" id="CHEBI:30616"/>
        <dbReference type="ChEBI" id="CHEBI:33019"/>
        <dbReference type="ChEBI" id="CHEBI:58045"/>
        <dbReference type="ChEBI" id="CHEBI:78442"/>
        <dbReference type="ChEBI" id="CHEBI:78528"/>
        <dbReference type="ChEBI" id="CHEBI:456215"/>
        <dbReference type="EC" id="6.1.1.5"/>
    </reaction>
</comment>
<evidence type="ECO:0000259" key="11">
    <source>
        <dbReference type="Pfam" id="PF23567"/>
    </source>
</evidence>
<dbReference type="FunFam" id="1.10.730.10:FF:000004">
    <property type="entry name" value="Isoleucyl-tRNA synthetase, cytoplasmic"/>
    <property type="match status" value="1"/>
</dbReference>
<reference evidence="12 13" key="1">
    <citation type="submission" date="2023-11" db="EMBL/GenBank/DDBJ databases">
        <title>Halocaridina rubra genome assembly.</title>
        <authorList>
            <person name="Smith C."/>
        </authorList>
    </citation>
    <scope>NUCLEOTIDE SEQUENCE [LARGE SCALE GENOMIC DNA]</scope>
    <source>
        <strain evidence="12">EP-1</strain>
        <tissue evidence="12">Whole</tissue>
    </source>
</reference>
<proteinExistence type="inferred from homology"/>
<dbReference type="Pfam" id="PF23567">
    <property type="entry name" value="Ubiquitin_IARS1"/>
    <property type="match status" value="2"/>
</dbReference>
<evidence type="ECO:0000256" key="5">
    <source>
        <dbReference type="ARBA" id="ARBA00022840"/>
    </source>
</evidence>
<evidence type="ECO:0000313" key="13">
    <source>
        <dbReference type="Proteomes" id="UP001381693"/>
    </source>
</evidence>
<sequence length="640" mass="71954">PSVRGENLRFKESDVFNLLKEVFIPWLNAYRFFVQQVERYEKEEGELFEYEESVMGKSSNVMDRWILSFTQSLLSFVHQEMAAYRLYTVTPRLVKFVDNLTNWYVRFNRKRLKGDTNKEDCERALETLYSVLFCMIRVMAPFTPFITETMYQNLKRALKPGALGQGDTNSVHYLMVPQPVRKLICPEIEACVSILQSVVELGRYLRDKVNTPMKYPLPEVVVIHKDQQILNDVLRLESYVKDELNVKSVTVSTDKEKYGVSLRADMNFKLLGARLKGDVKKVQQKVAELKDEEIQTMLSSGSIELLGHQIDASELIVRYSFTGERASELASKYEAHSDNTALILLDITPSQEMLDEGLAREVVNRVQKLRKKAKLVPTDEVTVWYHVDNKYADLSRILSSHLEYIETSTKTPCRPLYQKNSTSVIIDEVVEIKEASLRLVITQGICSGWALTSAAVSTVDSEGAKGGMTCPWVNIILDGPPRFGVSSCSGTLLLENPVGSSVINSCQELLEAAHSVWGFPLKHAKLHVERKEVPGSVKVSTLSGKTVVITYTSCKVPVATSALRPYSKYVNVESSSKKGCVLLENPCGDGILPAAKFEEIVKRVLNVHANPKLYTDVSRKKPLQLNGVSLAKLNGMTVYA</sequence>
<comment type="similarity">
    <text evidence="1">Belongs to the class-I aminoacyl-tRNA synthetase family.</text>
</comment>
<dbReference type="SUPFAM" id="SSF47323">
    <property type="entry name" value="Anticodon-binding domain of a subclass of class I aminoacyl-tRNA synthetases"/>
    <property type="match status" value="1"/>
</dbReference>
<keyword evidence="6" id="KW-0648">Protein biosynthesis</keyword>
<evidence type="ECO:0000256" key="3">
    <source>
        <dbReference type="ARBA" id="ARBA00022598"/>
    </source>
</evidence>
<dbReference type="Gene3D" id="1.10.730.10">
    <property type="entry name" value="Isoleucyl-tRNA Synthetase, Domain 1"/>
    <property type="match status" value="1"/>
</dbReference>
<evidence type="ECO:0000256" key="6">
    <source>
        <dbReference type="ARBA" id="ARBA00022917"/>
    </source>
</evidence>
<dbReference type="InterPro" id="IPR009080">
    <property type="entry name" value="tRNAsynth_Ia_anticodon-bd"/>
</dbReference>
<dbReference type="EC" id="6.1.1.5" evidence="2"/>
<evidence type="ECO:0000259" key="10">
    <source>
        <dbReference type="Pfam" id="PF08264"/>
    </source>
</evidence>
<keyword evidence="4" id="KW-0547">Nucleotide-binding</keyword>
<dbReference type="AlphaFoldDB" id="A0AAN8X886"/>
<dbReference type="PANTHER" id="PTHR42780:SF1">
    <property type="entry name" value="ISOLEUCINE--TRNA LIGASE, CYTOPLASMIC"/>
    <property type="match status" value="1"/>
</dbReference>
<dbReference type="InterPro" id="IPR057033">
    <property type="entry name" value="Ubiquitin_IARS1"/>
</dbReference>
<dbReference type="GO" id="GO:0000049">
    <property type="term" value="F:tRNA binding"/>
    <property type="evidence" value="ECO:0007669"/>
    <property type="project" value="InterPro"/>
</dbReference>
<dbReference type="Pfam" id="PF19302">
    <property type="entry name" value="DUF5915"/>
    <property type="match status" value="1"/>
</dbReference>
<evidence type="ECO:0000256" key="8">
    <source>
        <dbReference type="ARBA" id="ARBA00032665"/>
    </source>
</evidence>
<keyword evidence="3" id="KW-0436">Ligase</keyword>
<evidence type="ECO:0000256" key="7">
    <source>
        <dbReference type="ARBA" id="ARBA00023146"/>
    </source>
</evidence>
<keyword evidence="13" id="KW-1185">Reference proteome</keyword>
<protein>
    <recommendedName>
        <fullName evidence="2">isoleucine--tRNA ligase</fullName>
        <ecNumber evidence="2">6.1.1.5</ecNumber>
    </recommendedName>
    <alternativeName>
        <fullName evidence="8">Isoleucyl-tRNA synthetase</fullName>
    </alternativeName>
</protein>
<feature type="domain" description="Methionyl/Valyl/Leucyl/Isoleucyl-tRNA synthetase anticodon-binding" evidence="10">
    <location>
        <begin position="63"/>
        <end position="218"/>
    </location>
</feature>
<accession>A0AAN8X886</accession>
<organism evidence="12 13">
    <name type="scientific">Halocaridina rubra</name>
    <name type="common">Hawaiian red shrimp</name>
    <dbReference type="NCBI Taxonomy" id="373956"/>
    <lineage>
        <taxon>Eukaryota</taxon>
        <taxon>Metazoa</taxon>
        <taxon>Ecdysozoa</taxon>
        <taxon>Arthropoda</taxon>
        <taxon>Crustacea</taxon>
        <taxon>Multicrustacea</taxon>
        <taxon>Malacostraca</taxon>
        <taxon>Eumalacostraca</taxon>
        <taxon>Eucarida</taxon>
        <taxon>Decapoda</taxon>
        <taxon>Pleocyemata</taxon>
        <taxon>Caridea</taxon>
        <taxon>Atyoidea</taxon>
        <taxon>Atyidae</taxon>
        <taxon>Halocaridina</taxon>
    </lineage>
</organism>
<name>A0AAN8X886_HALRR</name>
<keyword evidence="5" id="KW-0067">ATP-binding</keyword>
<dbReference type="GO" id="GO:0004822">
    <property type="term" value="F:isoleucine-tRNA ligase activity"/>
    <property type="evidence" value="ECO:0007669"/>
    <property type="project" value="UniProtKB-EC"/>
</dbReference>
<evidence type="ECO:0000313" key="12">
    <source>
        <dbReference type="EMBL" id="KAK7078392.1"/>
    </source>
</evidence>
<evidence type="ECO:0000256" key="2">
    <source>
        <dbReference type="ARBA" id="ARBA00013165"/>
    </source>
</evidence>
<feature type="domain" description="Isoleucine--tRNA ligase cytoplasmic ubiquitin-like" evidence="11">
    <location>
        <begin position="468"/>
        <end position="552"/>
    </location>
</feature>